<dbReference type="GO" id="GO:0031683">
    <property type="term" value="F:G-protein beta/gamma-subunit complex binding"/>
    <property type="evidence" value="ECO:0007669"/>
    <property type="project" value="InterPro"/>
</dbReference>
<reference evidence="5" key="1">
    <citation type="submission" date="2023-03" db="EMBL/GenBank/DDBJ databases">
        <title>Massive genome expansion in bonnet fungi (Mycena s.s.) driven by repeated elements and novel gene families across ecological guilds.</title>
        <authorList>
            <consortium name="Lawrence Berkeley National Laboratory"/>
            <person name="Harder C.B."/>
            <person name="Miyauchi S."/>
            <person name="Viragh M."/>
            <person name="Kuo A."/>
            <person name="Thoen E."/>
            <person name="Andreopoulos B."/>
            <person name="Lu D."/>
            <person name="Skrede I."/>
            <person name="Drula E."/>
            <person name="Henrissat B."/>
            <person name="Morin E."/>
            <person name="Kohler A."/>
            <person name="Barry K."/>
            <person name="LaButti K."/>
            <person name="Morin E."/>
            <person name="Salamov A."/>
            <person name="Lipzen A."/>
            <person name="Mereny Z."/>
            <person name="Hegedus B."/>
            <person name="Baldrian P."/>
            <person name="Stursova M."/>
            <person name="Weitz H."/>
            <person name="Taylor A."/>
            <person name="Grigoriev I.V."/>
            <person name="Nagy L.G."/>
            <person name="Martin F."/>
            <person name="Kauserud H."/>
        </authorList>
    </citation>
    <scope>NUCLEOTIDE SEQUENCE</scope>
    <source>
        <strain evidence="5">CBHHK173m</strain>
    </source>
</reference>
<sequence>MKKPRRPPAGSPEAQSLAIDAMLAEDKKLARGVSKLVVLGIPGSGKATLMRHLKLIYGSYTNEEREQLTALIHANIVGAARKLCASIPEEGFSTAEQQECRRIILEPHATVTETLACAIRTLLNDPSCATADLRGMPSFDLLERITTAGYSPTNEDILQCKTPAPPMDHLLVKGPMQATFSLACPRQGSASVRKWLSLFADIPVVLLLVNMDDYADPRRPSYAQERIRAATALATHVCGSRDLHSSHLHLILNHSAALPRRLAAAPLHDVYPPGAGATPTSDLARVAACLAARFLAAHSGLPWNYEVQVHIADLRAPGTVLPWLMEAVAQSYMRPPITCV</sequence>
<organism evidence="5 6">
    <name type="scientific">Mycena belliarum</name>
    <dbReference type="NCBI Taxonomy" id="1033014"/>
    <lineage>
        <taxon>Eukaryota</taxon>
        <taxon>Fungi</taxon>
        <taxon>Dikarya</taxon>
        <taxon>Basidiomycota</taxon>
        <taxon>Agaricomycotina</taxon>
        <taxon>Agaricomycetes</taxon>
        <taxon>Agaricomycetidae</taxon>
        <taxon>Agaricales</taxon>
        <taxon>Marasmiineae</taxon>
        <taxon>Mycenaceae</taxon>
        <taxon>Mycena</taxon>
    </lineage>
</organism>
<dbReference type="SUPFAM" id="SSF47895">
    <property type="entry name" value="Transducin (alpha subunit), insertion domain"/>
    <property type="match status" value="1"/>
</dbReference>
<dbReference type="GO" id="GO:0005737">
    <property type="term" value="C:cytoplasm"/>
    <property type="evidence" value="ECO:0007669"/>
    <property type="project" value="TreeGrafter"/>
</dbReference>
<dbReference type="GO" id="GO:0046872">
    <property type="term" value="F:metal ion binding"/>
    <property type="evidence" value="ECO:0007669"/>
    <property type="project" value="UniProtKB-KW"/>
</dbReference>
<protein>
    <submittedName>
        <fullName evidence="5">Guanine nucleotide binding protein, alpha subunit</fullName>
    </submittedName>
</protein>
<evidence type="ECO:0000313" key="5">
    <source>
        <dbReference type="EMBL" id="KAJ7079292.1"/>
    </source>
</evidence>
<dbReference type="InterPro" id="IPR027417">
    <property type="entry name" value="P-loop_NTPase"/>
</dbReference>
<proteinExistence type="predicted"/>
<dbReference type="SUPFAM" id="SSF52540">
    <property type="entry name" value="P-loop containing nucleoside triphosphate hydrolases"/>
    <property type="match status" value="1"/>
</dbReference>
<dbReference type="Proteomes" id="UP001222325">
    <property type="component" value="Unassembled WGS sequence"/>
</dbReference>
<evidence type="ECO:0000256" key="1">
    <source>
        <dbReference type="ARBA" id="ARBA00022723"/>
    </source>
</evidence>
<keyword evidence="6" id="KW-1185">Reference proteome</keyword>
<dbReference type="GO" id="GO:0007188">
    <property type="term" value="P:adenylate cyclase-modulating G protein-coupled receptor signaling pathway"/>
    <property type="evidence" value="ECO:0007669"/>
    <property type="project" value="TreeGrafter"/>
</dbReference>
<dbReference type="Gene3D" id="1.10.400.10">
    <property type="entry name" value="GI Alpha 1, domain 2-like"/>
    <property type="match status" value="1"/>
</dbReference>
<evidence type="ECO:0000256" key="4">
    <source>
        <dbReference type="ARBA" id="ARBA00023224"/>
    </source>
</evidence>
<dbReference type="GO" id="GO:0005834">
    <property type="term" value="C:heterotrimeric G-protein complex"/>
    <property type="evidence" value="ECO:0007669"/>
    <property type="project" value="TreeGrafter"/>
</dbReference>
<dbReference type="InterPro" id="IPR001019">
    <property type="entry name" value="Gprotein_alpha_su"/>
</dbReference>
<dbReference type="PANTHER" id="PTHR10218:SF302">
    <property type="entry name" value="GUANINE NUCLEOTIDE-BINDING PROTEIN ALPHA-5 SUBUNIT"/>
    <property type="match status" value="1"/>
</dbReference>
<keyword evidence="2" id="KW-0547">Nucleotide-binding</keyword>
<dbReference type="SMART" id="SM00275">
    <property type="entry name" value="G_alpha"/>
    <property type="match status" value="1"/>
</dbReference>
<gene>
    <name evidence="5" type="ORF">B0H15DRAFT_954147</name>
</gene>
<accession>A0AAD6TU23</accession>
<dbReference type="InterPro" id="IPR011025">
    <property type="entry name" value="GproteinA_insert"/>
</dbReference>
<dbReference type="Pfam" id="PF00503">
    <property type="entry name" value="G-alpha"/>
    <property type="match status" value="1"/>
</dbReference>
<dbReference type="PANTHER" id="PTHR10218">
    <property type="entry name" value="GTP-BINDING PROTEIN ALPHA SUBUNIT"/>
    <property type="match status" value="1"/>
</dbReference>
<dbReference type="EMBL" id="JARJCN010000061">
    <property type="protein sequence ID" value="KAJ7079292.1"/>
    <property type="molecule type" value="Genomic_DNA"/>
</dbReference>
<dbReference type="GO" id="GO:0003924">
    <property type="term" value="F:GTPase activity"/>
    <property type="evidence" value="ECO:0007669"/>
    <property type="project" value="InterPro"/>
</dbReference>
<evidence type="ECO:0000313" key="6">
    <source>
        <dbReference type="Proteomes" id="UP001222325"/>
    </source>
</evidence>
<dbReference type="AlphaFoldDB" id="A0AAD6TU23"/>
<keyword evidence="4" id="KW-0807">Transducer</keyword>
<dbReference type="Gene3D" id="3.40.50.300">
    <property type="entry name" value="P-loop containing nucleotide triphosphate hydrolases"/>
    <property type="match status" value="1"/>
</dbReference>
<dbReference type="GO" id="GO:0005525">
    <property type="term" value="F:GTP binding"/>
    <property type="evidence" value="ECO:0007669"/>
    <property type="project" value="UniProtKB-KW"/>
</dbReference>
<evidence type="ECO:0000256" key="2">
    <source>
        <dbReference type="ARBA" id="ARBA00022741"/>
    </source>
</evidence>
<dbReference type="GO" id="GO:0001664">
    <property type="term" value="F:G protein-coupled receptor binding"/>
    <property type="evidence" value="ECO:0007669"/>
    <property type="project" value="TreeGrafter"/>
</dbReference>
<evidence type="ECO:0000256" key="3">
    <source>
        <dbReference type="ARBA" id="ARBA00023134"/>
    </source>
</evidence>
<dbReference type="PROSITE" id="PS51882">
    <property type="entry name" value="G_ALPHA"/>
    <property type="match status" value="1"/>
</dbReference>
<keyword evidence="1" id="KW-0479">Metal-binding</keyword>
<name>A0AAD6TU23_9AGAR</name>
<keyword evidence="3" id="KW-0342">GTP-binding</keyword>
<comment type="caution">
    <text evidence="5">The sequence shown here is derived from an EMBL/GenBank/DDBJ whole genome shotgun (WGS) entry which is preliminary data.</text>
</comment>